<evidence type="ECO:0000256" key="2">
    <source>
        <dbReference type="SAM" id="SignalP"/>
    </source>
</evidence>
<feature type="chain" id="PRO_5013206191" evidence="2">
    <location>
        <begin position="19"/>
        <end position="107"/>
    </location>
</feature>
<feature type="signal peptide" evidence="2">
    <location>
        <begin position="1"/>
        <end position="18"/>
    </location>
</feature>
<dbReference type="Proteomes" id="UP000190648">
    <property type="component" value="Unassembled WGS sequence"/>
</dbReference>
<dbReference type="AlphaFoldDB" id="A0A1V4KUS5"/>
<gene>
    <name evidence="3" type="ORF">AV530_008117</name>
</gene>
<evidence type="ECO:0000256" key="1">
    <source>
        <dbReference type="SAM" id="MobiDB-lite"/>
    </source>
</evidence>
<sequence length="107" mass="10578">MGHLQALLSPCTVCVTVAGTQPLHTPAGTGGPASGDVSPGGNSCTPRTSARPQVRTERAGGRCSASTPGRASALLLLLALPLVISSSGSHGTQRKGLQGVGEGLPRL</sequence>
<protein>
    <submittedName>
        <fullName evidence="3">Uncharacterized protein</fullName>
    </submittedName>
</protein>
<proteinExistence type="predicted"/>
<dbReference type="EMBL" id="LSYS01001584">
    <property type="protein sequence ID" value="OPJ88085.1"/>
    <property type="molecule type" value="Genomic_DNA"/>
</dbReference>
<feature type="region of interest" description="Disordered" evidence="1">
    <location>
        <begin position="86"/>
        <end position="107"/>
    </location>
</feature>
<comment type="caution">
    <text evidence="3">The sequence shown here is derived from an EMBL/GenBank/DDBJ whole genome shotgun (WGS) entry which is preliminary data.</text>
</comment>
<accession>A0A1V4KUS5</accession>
<feature type="compositionally biased region" description="Polar residues" evidence="1">
    <location>
        <begin position="40"/>
        <end position="51"/>
    </location>
</feature>
<evidence type="ECO:0000313" key="3">
    <source>
        <dbReference type="EMBL" id="OPJ88085.1"/>
    </source>
</evidence>
<name>A0A1V4KUS5_PATFA</name>
<feature type="region of interest" description="Disordered" evidence="1">
    <location>
        <begin position="22"/>
        <end position="67"/>
    </location>
</feature>
<organism evidence="3 4">
    <name type="scientific">Patagioenas fasciata monilis</name>
    <dbReference type="NCBI Taxonomy" id="372326"/>
    <lineage>
        <taxon>Eukaryota</taxon>
        <taxon>Metazoa</taxon>
        <taxon>Chordata</taxon>
        <taxon>Craniata</taxon>
        <taxon>Vertebrata</taxon>
        <taxon>Euteleostomi</taxon>
        <taxon>Archelosauria</taxon>
        <taxon>Archosauria</taxon>
        <taxon>Dinosauria</taxon>
        <taxon>Saurischia</taxon>
        <taxon>Theropoda</taxon>
        <taxon>Coelurosauria</taxon>
        <taxon>Aves</taxon>
        <taxon>Neognathae</taxon>
        <taxon>Neoaves</taxon>
        <taxon>Columbimorphae</taxon>
        <taxon>Columbiformes</taxon>
        <taxon>Columbidae</taxon>
        <taxon>Patagioenas</taxon>
    </lineage>
</organism>
<keyword evidence="2" id="KW-0732">Signal</keyword>
<evidence type="ECO:0000313" key="4">
    <source>
        <dbReference type="Proteomes" id="UP000190648"/>
    </source>
</evidence>
<reference evidence="3 4" key="1">
    <citation type="submission" date="2016-02" db="EMBL/GenBank/DDBJ databases">
        <title>Band-tailed pigeon sequencing and assembly.</title>
        <authorList>
            <person name="Soares A.E."/>
            <person name="Novak B.J."/>
            <person name="Rice E.S."/>
            <person name="O'Connell B."/>
            <person name="Chang D."/>
            <person name="Weber S."/>
            <person name="Shapiro B."/>
        </authorList>
    </citation>
    <scope>NUCLEOTIDE SEQUENCE [LARGE SCALE GENOMIC DNA]</scope>
    <source>
        <strain evidence="3">BTP2013</strain>
        <tissue evidence="3">Blood</tissue>
    </source>
</reference>
<keyword evidence="4" id="KW-1185">Reference proteome</keyword>
<feature type="compositionally biased region" description="Gly residues" evidence="1">
    <location>
        <begin position="98"/>
        <end position="107"/>
    </location>
</feature>